<feature type="transmembrane region" description="Helical" evidence="9">
    <location>
        <begin position="54"/>
        <end position="79"/>
    </location>
</feature>
<evidence type="ECO:0000256" key="7">
    <source>
        <dbReference type="ARBA" id="ARBA00022989"/>
    </source>
</evidence>
<dbReference type="NCBIfam" id="TIGR02138">
    <property type="entry name" value="phosphate_pstC"/>
    <property type="match status" value="1"/>
</dbReference>
<evidence type="ECO:0000256" key="2">
    <source>
        <dbReference type="ARBA" id="ARBA00007069"/>
    </source>
</evidence>
<dbReference type="SUPFAM" id="SSF161098">
    <property type="entry name" value="MetI-like"/>
    <property type="match status" value="1"/>
</dbReference>
<evidence type="ECO:0000256" key="3">
    <source>
        <dbReference type="ARBA" id="ARBA00022448"/>
    </source>
</evidence>
<dbReference type="GO" id="GO:0005315">
    <property type="term" value="F:phosphate transmembrane transporter activity"/>
    <property type="evidence" value="ECO:0007669"/>
    <property type="project" value="InterPro"/>
</dbReference>
<feature type="transmembrane region" description="Helical" evidence="9">
    <location>
        <begin position="188"/>
        <end position="210"/>
    </location>
</feature>
<sequence length="330" mass="33591">MLFSLLNVPPASASTAAGSGGAGAPGAGAGLAAAGVPAAARVPKRRPHVLREGAARALFGTAAALSIAAVALICLFLLANGVPAMAEIGLPEFLFGTTWRPANDLYGIFPMIVGSLYVTAGAMIVGVPGGLLTALYLSRFARGRTGSFLRSGVELLAGIPSVVYGFFGLVIIVPFVRLLGPGTGLSVLAASLILGIMILPTVITVAQSALDAVPARYYEGALALGVDHEHAVFKVVAPAAASGIMAAIVLGLGRAIGETMAVVMVAGNMPIIPDSLLSGVRTMTANIVLEMGYAADLHREALIATGVVLFVFILLITMLLNVIRKRGEAR</sequence>
<comment type="caution">
    <text evidence="12">The sequence shown here is derived from an EMBL/GenBank/DDBJ whole genome shotgun (WGS) entry which is preliminary data.</text>
</comment>
<dbReference type="AlphaFoldDB" id="A0A369P4Y5"/>
<feature type="transmembrane region" description="Helical" evidence="9">
    <location>
        <begin position="155"/>
        <end position="176"/>
    </location>
</feature>
<name>A0A369P4Y5_9ACTN</name>
<feature type="transmembrane region" description="Helical" evidence="9">
    <location>
        <begin position="23"/>
        <end position="42"/>
    </location>
</feature>
<evidence type="ECO:0000256" key="8">
    <source>
        <dbReference type="ARBA" id="ARBA00023136"/>
    </source>
</evidence>
<dbReference type="PANTHER" id="PTHR30425:SF1">
    <property type="entry name" value="PHOSPHATE TRANSPORT SYSTEM PERMEASE PROTEIN PSTC"/>
    <property type="match status" value="1"/>
</dbReference>
<dbReference type="EMBL" id="PPUT01000004">
    <property type="protein sequence ID" value="RDC46219.1"/>
    <property type="molecule type" value="Genomic_DNA"/>
</dbReference>
<dbReference type="Proteomes" id="UP000253805">
    <property type="component" value="Unassembled WGS sequence"/>
</dbReference>
<evidence type="ECO:0000256" key="5">
    <source>
        <dbReference type="ARBA" id="ARBA00022592"/>
    </source>
</evidence>
<keyword evidence="5 10" id="KW-0592">Phosphate transport</keyword>
<dbReference type="InterPro" id="IPR035906">
    <property type="entry name" value="MetI-like_sf"/>
</dbReference>
<keyword evidence="6 9" id="KW-0812">Transmembrane</keyword>
<dbReference type="InterPro" id="IPR000515">
    <property type="entry name" value="MetI-like"/>
</dbReference>
<dbReference type="Pfam" id="PF00528">
    <property type="entry name" value="BPD_transp_1"/>
    <property type="match status" value="1"/>
</dbReference>
<comment type="similarity">
    <text evidence="2 10">Belongs to the binding-protein-dependent transport system permease family. CysTW subfamily.</text>
</comment>
<dbReference type="PROSITE" id="PS50928">
    <property type="entry name" value="ABC_TM1"/>
    <property type="match status" value="1"/>
</dbReference>
<dbReference type="PANTHER" id="PTHR30425">
    <property type="entry name" value="PHOSPHATE TRANSPORT SYSTEM PERMEASE PROTEIN PST"/>
    <property type="match status" value="1"/>
</dbReference>
<organism evidence="12 13">
    <name type="scientific">Adlercreutzia equolifaciens subsp. celatus</name>
    <dbReference type="NCBI Taxonomy" id="394340"/>
    <lineage>
        <taxon>Bacteria</taxon>
        <taxon>Bacillati</taxon>
        <taxon>Actinomycetota</taxon>
        <taxon>Coriobacteriia</taxon>
        <taxon>Eggerthellales</taxon>
        <taxon>Eggerthellaceae</taxon>
        <taxon>Adlercreutzia</taxon>
    </lineage>
</organism>
<evidence type="ECO:0000256" key="10">
    <source>
        <dbReference type="RuleBase" id="RU363054"/>
    </source>
</evidence>
<evidence type="ECO:0000256" key="4">
    <source>
        <dbReference type="ARBA" id="ARBA00022475"/>
    </source>
</evidence>
<dbReference type="Gene3D" id="1.10.3720.10">
    <property type="entry name" value="MetI-like"/>
    <property type="match status" value="1"/>
</dbReference>
<proteinExistence type="inferred from homology"/>
<dbReference type="GO" id="GO:0006817">
    <property type="term" value="P:phosphate ion transport"/>
    <property type="evidence" value="ECO:0007669"/>
    <property type="project" value="UniProtKB-KW"/>
</dbReference>
<dbReference type="GO" id="GO:0005886">
    <property type="term" value="C:plasma membrane"/>
    <property type="evidence" value="ECO:0007669"/>
    <property type="project" value="UniProtKB-SubCell"/>
</dbReference>
<evidence type="ECO:0000256" key="1">
    <source>
        <dbReference type="ARBA" id="ARBA00004651"/>
    </source>
</evidence>
<keyword evidence="8 9" id="KW-0472">Membrane</keyword>
<evidence type="ECO:0000313" key="12">
    <source>
        <dbReference type="EMBL" id="RDC46219.1"/>
    </source>
</evidence>
<reference evidence="12 13" key="1">
    <citation type="journal article" date="2018" name="Elife">
        <title>Discovery and characterization of a prevalent human gut bacterial enzyme sufficient for the inactivation of a family of plant toxins.</title>
        <authorList>
            <person name="Koppel N."/>
            <person name="Bisanz J.E."/>
            <person name="Pandelia M.E."/>
            <person name="Turnbaugh P.J."/>
            <person name="Balskus E.P."/>
        </authorList>
    </citation>
    <scope>NUCLEOTIDE SEQUENCE [LARGE SCALE GENOMIC DNA]</scope>
    <source>
        <strain evidence="12 13">OB21 GAM 11</strain>
    </source>
</reference>
<feature type="transmembrane region" description="Helical" evidence="9">
    <location>
        <begin position="108"/>
        <end position="135"/>
    </location>
</feature>
<dbReference type="RefSeq" id="WP_114548498.1">
    <property type="nucleotide sequence ID" value="NZ_CAKXPL010000071.1"/>
</dbReference>
<keyword evidence="3 9" id="KW-0813">Transport</keyword>
<accession>A0A369P4Y5</accession>
<comment type="subcellular location">
    <subcellularLocation>
        <location evidence="1 9">Cell membrane</location>
        <topology evidence="1 9">Multi-pass membrane protein</topology>
    </subcellularLocation>
</comment>
<feature type="transmembrane region" description="Helical" evidence="9">
    <location>
        <begin position="231"/>
        <end position="252"/>
    </location>
</feature>
<feature type="transmembrane region" description="Helical" evidence="9">
    <location>
        <begin position="301"/>
        <end position="323"/>
    </location>
</feature>
<evidence type="ECO:0000259" key="11">
    <source>
        <dbReference type="PROSITE" id="PS50928"/>
    </source>
</evidence>
<comment type="function">
    <text evidence="10">Part of the binding-protein-dependent transport system for phosphate; probably responsible for the translocation of the substrate across the membrane.</text>
</comment>
<protein>
    <recommendedName>
        <fullName evidence="10">Phosphate transport system permease protein</fullName>
    </recommendedName>
</protein>
<keyword evidence="7 9" id="KW-1133">Transmembrane helix</keyword>
<dbReference type="InterPro" id="IPR011864">
    <property type="entry name" value="Phosphate_PstC"/>
</dbReference>
<keyword evidence="4 10" id="KW-1003">Cell membrane</keyword>
<evidence type="ECO:0000313" key="13">
    <source>
        <dbReference type="Proteomes" id="UP000253805"/>
    </source>
</evidence>
<dbReference type="InterPro" id="IPR051124">
    <property type="entry name" value="Phosphate_Transport_Permease"/>
</dbReference>
<dbReference type="CDD" id="cd06261">
    <property type="entry name" value="TM_PBP2"/>
    <property type="match status" value="1"/>
</dbReference>
<gene>
    <name evidence="12" type="primary">pstC</name>
    <name evidence="12" type="ORF">C1850_02670</name>
</gene>
<evidence type="ECO:0000256" key="9">
    <source>
        <dbReference type="RuleBase" id="RU363032"/>
    </source>
</evidence>
<evidence type="ECO:0000256" key="6">
    <source>
        <dbReference type="ARBA" id="ARBA00022692"/>
    </source>
</evidence>
<feature type="domain" description="ABC transmembrane type-1" evidence="11">
    <location>
        <begin position="112"/>
        <end position="320"/>
    </location>
</feature>